<evidence type="ECO:0000313" key="1">
    <source>
        <dbReference type="EMBL" id="GBP52061.1"/>
    </source>
</evidence>
<gene>
    <name evidence="1" type="ORF">EVAR_97531_1</name>
</gene>
<evidence type="ECO:0000313" key="2">
    <source>
        <dbReference type="Proteomes" id="UP000299102"/>
    </source>
</evidence>
<accession>A0A4C1WLB7</accession>
<dbReference type="AlphaFoldDB" id="A0A4C1WLB7"/>
<comment type="caution">
    <text evidence="1">The sequence shown here is derived from an EMBL/GenBank/DDBJ whole genome shotgun (WGS) entry which is preliminary data.</text>
</comment>
<sequence>MCDSVPSRLAHLLRIENKYQPLASVQVNNDNPSATTRAHQLIVLLLQVAAESMQLTNTSFKDNSLAESLREDKWKPQSNDEEWKMVRRKDCKMILKEIEENQF</sequence>
<organism evidence="1 2">
    <name type="scientific">Eumeta variegata</name>
    <name type="common">Bagworm moth</name>
    <name type="synonym">Eumeta japonica</name>
    <dbReference type="NCBI Taxonomy" id="151549"/>
    <lineage>
        <taxon>Eukaryota</taxon>
        <taxon>Metazoa</taxon>
        <taxon>Ecdysozoa</taxon>
        <taxon>Arthropoda</taxon>
        <taxon>Hexapoda</taxon>
        <taxon>Insecta</taxon>
        <taxon>Pterygota</taxon>
        <taxon>Neoptera</taxon>
        <taxon>Endopterygota</taxon>
        <taxon>Lepidoptera</taxon>
        <taxon>Glossata</taxon>
        <taxon>Ditrysia</taxon>
        <taxon>Tineoidea</taxon>
        <taxon>Psychidae</taxon>
        <taxon>Oiketicinae</taxon>
        <taxon>Eumeta</taxon>
    </lineage>
</organism>
<dbReference type="EMBL" id="BGZK01000594">
    <property type="protein sequence ID" value="GBP52061.1"/>
    <property type="molecule type" value="Genomic_DNA"/>
</dbReference>
<keyword evidence="2" id="KW-1185">Reference proteome</keyword>
<reference evidence="1 2" key="1">
    <citation type="journal article" date="2019" name="Commun. Biol.">
        <title>The bagworm genome reveals a unique fibroin gene that provides high tensile strength.</title>
        <authorList>
            <person name="Kono N."/>
            <person name="Nakamura H."/>
            <person name="Ohtoshi R."/>
            <person name="Tomita M."/>
            <person name="Numata K."/>
            <person name="Arakawa K."/>
        </authorList>
    </citation>
    <scope>NUCLEOTIDE SEQUENCE [LARGE SCALE GENOMIC DNA]</scope>
</reference>
<proteinExistence type="predicted"/>
<dbReference type="Proteomes" id="UP000299102">
    <property type="component" value="Unassembled WGS sequence"/>
</dbReference>
<name>A0A4C1WLB7_EUMVA</name>
<protein>
    <submittedName>
        <fullName evidence="1">Uncharacterized protein</fullName>
    </submittedName>
</protein>